<dbReference type="PANTHER" id="PTHR43056:SF10">
    <property type="entry name" value="COCE_NOND FAMILY, PUTATIVE (AFU_ORTHOLOGUE AFUA_7G00600)-RELATED"/>
    <property type="match status" value="1"/>
</dbReference>
<dbReference type="InterPro" id="IPR008979">
    <property type="entry name" value="Galactose-bd-like_sf"/>
</dbReference>
<organism evidence="3 4">
    <name type="scientific">Byssochlamys spectabilis</name>
    <name type="common">Paecilomyces variotii</name>
    <dbReference type="NCBI Taxonomy" id="264951"/>
    <lineage>
        <taxon>Eukaryota</taxon>
        <taxon>Fungi</taxon>
        <taxon>Dikarya</taxon>
        <taxon>Ascomycota</taxon>
        <taxon>Pezizomycotina</taxon>
        <taxon>Eurotiomycetes</taxon>
        <taxon>Eurotiomycetidae</taxon>
        <taxon>Eurotiales</taxon>
        <taxon>Thermoascaceae</taxon>
        <taxon>Paecilomyces</taxon>
    </lineage>
</organism>
<feature type="domain" description="Xaa-Pro dipeptidyl-peptidase C-terminal" evidence="2">
    <location>
        <begin position="455"/>
        <end position="701"/>
    </location>
</feature>
<name>A0A443HM98_BYSSP</name>
<accession>A0A443HM98</accession>
<keyword evidence="1 3" id="KW-0378">Hydrolase</keyword>
<dbReference type="InterPro" id="IPR013736">
    <property type="entry name" value="Xaa-Pro_dipept_C"/>
</dbReference>
<comment type="caution">
    <text evidence="3">The sequence shown here is derived from an EMBL/GenBank/DDBJ whole genome shotgun (WGS) entry which is preliminary data.</text>
</comment>
<dbReference type="NCBIfam" id="TIGR00976">
    <property type="entry name" value="CocE_NonD"/>
    <property type="match status" value="1"/>
</dbReference>
<protein>
    <submittedName>
        <fullName evidence="3">Alpha/Beta hydrolase protein</fullName>
    </submittedName>
</protein>
<dbReference type="InterPro" id="IPR000383">
    <property type="entry name" value="Xaa-Pro-like_dom"/>
</dbReference>
<dbReference type="STRING" id="264951.A0A443HM98"/>
<dbReference type="SMART" id="SM00939">
    <property type="entry name" value="PepX_C"/>
    <property type="match status" value="1"/>
</dbReference>
<dbReference type="RefSeq" id="XP_028482571.1">
    <property type="nucleotide sequence ID" value="XM_028628567.1"/>
</dbReference>
<gene>
    <name evidence="3" type="ORF">C8Q69DRAFT_436651</name>
</gene>
<evidence type="ECO:0000256" key="1">
    <source>
        <dbReference type="ARBA" id="ARBA00022801"/>
    </source>
</evidence>
<proteinExistence type="predicted"/>
<dbReference type="SUPFAM" id="SSF49785">
    <property type="entry name" value="Galactose-binding domain-like"/>
    <property type="match status" value="1"/>
</dbReference>
<dbReference type="Pfam" id="PF02129">
    <property type="entry name" value="Peptidase_S15"/>
    <property type="match status" value="1"/>
</dbReference>
<dbReference type="Gene3D" id="1.10.3020.20">
    <property type="match status" value="1"/>
</dbReference>
<dbReference type="PANTHER" id="PTHR43056">
    <property type="entry name" value="PEPTIDASE S9 PROLYL OLIGOPEPTIDASE"/>
    <property type="match status" value="1"/>
</dbReference>
<dbReference type="Gene3D" id="3.40.50.1820">
    <property type="entry name" value="alpha/beta hydrolase"/>
    <property type="match status" value="1"/>
</dbReference>
<keyword evidence="4" id="KW-1185">Reference proteome</keyword>
<dbReference type="GO" id="GO:0008239">
    <property type="term" value="F:dipeptidyl-peptidase activity"/>
    <property type="evidence" value="ECO:0007669"/>
    <property type="project" value="InterPro"/>
</dbReference>
<reference evidence="3 4" key="1">
    <citation type="journal article" date="2018" name="Front. Microbiol.">
        <title>Genomic and genetic insights into a cosmopolitan fungus, Paecilomyces variotii (Eurotiales).</title>
        <authorList>
            <person name="Urquhart A.S."/>
            <person name="Mondo S.J."/>
            <person name="Makela M.R."/>
            <person name="Hane J.K."/>
            <person name="Wiebenga A."/>
            <person name="He G."/>
            <person name="Mihaltcheva S."/>
            <person name="Pangilinan J."/>
            <person name="Lipzen A."/>
            <person name="Barry K."/>
            <person name="de Vries R.P."/>
            <person name="Grigoriev I.V."/>
            <person name="Idnurm A."/>
        </authorList>
    </citation>
    <scope>NUCLEOTIDE SEQUENCE [LARGE SCALE GENOMIC DNA]</scope>
    <source>
        <strain evidence="3 4">CBS 101075</strain>
    </source>
</reference>
<evidence type="ECO:0000313" key="4">
    <source>
        <dbReference type="Proteomes" id="UP000283841"/>
    </source>
</evidence>
<sequence>MASFSTGVFTDTVGLSYKCGDLSGTTSSPNGQFQYYDGDDISFSIGSLQLGVAKGRQRLSVLDLVDNPSLSNPKLLNRAALLFSLTPSLGFEKAIQINDDIQHTVSNYAHEINLDAEDTRDVYQVLQKIGAEIGIPVKSIPHVRNHLRRAIAGFRVFRDIQIPVRDGNYVLGDIYLPPEGRLPALVSSTVYGKRVVYSGPRRDDYDEVAAFEKAEDDWHSTSADTPLHIPNTGPWFGTWTKQRVYETIGTFNTFYWVPRGYAMVKIDPRGVSQTPGTRGVLVSPQESSDISDVVEWVARQPWCTGNVGLAGNSYGANCQWPSAVRKPKGLRAIIPYATDVDLYRDLGYVGGISAWNYLRPWSDGINAASPRWPAAEDLVTTFAGHPFYDDYWERLQCEIEDIDIPVFMAAAQMLIFHHRGPYEAWRRVSSTNKHLQIVDSNYFSWPNEVAAHKLLRFTERYLKGLDNYDLEKVGIQMRIGDGKWYWRTEDDWEIPGTKYIDWHLYPDGSLRPETPVGAPVKALSYMADIEPKSAKAGVSFLSKPFGKDIELIGHFTATLNISSTSHDADVVVSLWAIDENDQVVKFCTGPNLEPLASGLLRASHRATDPEKSLPWRPWHTHLEKDYAPLQREEVCEVNVEICPVAARIRSGWRLRVDILPSEAQPDIPSYRPPPLRSWAKEYHVNAINTLHVGGGYSNFVRVPVVPLKEIGPLNEVP</sequence>
<dbReference type="GeneID" id="39597844"/>
<evidence type="ECO:0000313" key="3">
    <source>
        <dbReference type="EMBL" id="RWQ92926.1"/>
    </source>
</evidence>
<dbReference type="Gene3D" id="2.60.120.260">
    <property type="entry name" value="Galactose-binding domain-like"/>
    <property type="match status" value="1"/>
</dbReference>
<dbReference type="Proteomes" id="UP000283841">
    <property type="component" value="Unassembled WGS sequence"/>
</dbReference>
<dbReference type="InterPro" id="IPR005674">
    <property type="entry name" value="CocE/Ser_esterase"/>
</dbReference>
<dbReference type="EMBL" id="RCNU01000011">
    <property type="protein sequence ID" value="RWQ92926.1"/>
    <property type="molecule type" value="Genomic_DNA"/>
</dbReference>
<evidence type="ECO:0000259" key="2">
    <source>
        <dbReference type="SMART" id="SM00939"/>
    </source>
</evidence>
<dbReference type="InterPro" id="IPR029058">
    <property type="entry name" value="AB_hydrolase_fold"/>
</dbReference>
<dbReference type="SUPFAM" id="SSF53474">
    <property type="entry name" value="alpha/beta-Hydrolases"/>
    <property type="match status" value="1"/>
</dbReference>
<dbReference type="AlphaFoldDB" id="A0A443HM98"/>
<dbReference type="VEuPathDB" id="FungiDB:C8Q69DRAFT_436651"/>
<dbReference type="InterPro" id="IPR050585">
    <property type="entry name" value="Xaa-Pro_dipeptidyl-ppase/CocE"/>
</dbReference>
<dbReference type="Pfam" id="PF08530">
    <property type="entry name" value="PepX_C"/>
    <property type="match status" value="1"/>
</dbReference>